<dbReference type="EMBL" id="FNQY01000003">
    <property type="protein sequence ID" value="SDZ87665.1"/>
    <property type="molecule type" value="Genomic_DNA"/>
</dbReference>
<evidence type="ECO:0000256" key="1">
    <source>
        <dbReference type="ARBA" id="ARBA00008165"/>
    </source>
</evidence>
<organism evidence="10 11">
    <name type="scientific">Arachidicoccus rhizosphaerae</name>
    <dbReference type="NCBI Taxonomy" id="551991"/>
    <lineage>
        <taxon>Bacteria</taxon>
        <taxon>Pseudomonadati</taxon>
        <taxon>Bacteroidota</taxon>
        <taxon>Chitinophagia</taxon>
        <taxon>Chitinophagales</taxon>
        <taxon>Chitinophagaceae</taxon>
        <taxon>Arachidicoccus</taxon>
    </lineage>
</organism>
<dbReference type="PIRSF" id="PIRSF004692">
    <property type="entry name" value="KdsD_KpsF"/>
    <property type="match status" value="1"/>
</dbReference>
<dbReference type="PROSITE" id="PS51371">
    <property type="entry name" value="CBS"/>
    <property type="match status" value="2"/>
</dbReference>
<dbReference type="CDD" id="cd04604">
    <property type="entry name" value="CBS_pair_SIS_assoc"/>
    <property type="match status" value="1"/>
</dbReference>
<sequence>MSEKQQNNSQQPSATFDLQQIAKDVILTEIQAVSGILEFIDDRFEQTVKAISACNGHLIVSGIGKSAIIAQKLVATLNSTGTKATFLHAADAIHGDMGMISKEDMVLIISNSGESAEIKVLAPLVKELCQGLIALVGNAHCFLAQQSDYVLLTGPTQEACPHNLAPTSSTTAQLVLSDALAVCLMRLSDFKPSDFARLHPGGDLGKKLHLKVADLYINNANPSVHAQTELKSVIFEITKGRVGATAVLDQDNKVIGIVTDGDVRRMLERTDSLSGIQAQDISSKNPKTITPDMLAITAMEMIKKWDVGQLIVTSSDGQYLGFLHVHDLIREGIY</sequence>
<gene>
    <name evidence="10" type="ORF">SAMN05192529_103107</name>
</gene>
<feature type="site" description="Catalytically relevant" evidence="6">
    <location>
        <position position="199"/>
    </location>
</feature>
<dbReference type="CDD" id="cd05014">
    <property type="entry name" value="SIS_Kpsf"/>
    <property type="match status" value="1"/>
</dbReference>
<dbReference type="SUPFAM" id="SSF53697">
    <property type="entry name" value="SIS domain"/>
    <property type="match status" value="1"/>
</dbReference>
<evidence type="ECO:0000256" key="6">
    <source>
        <dbReference type="PIRSR" id="PIRSR004692-3"/>
    </source>
</evidence>
<dbReference type="InterPro" id="IPR050986">
    <property type="entry name" value="GutQ/KpsF_isomerases"/>
</dbReference>
<name>A0A1H3WKL6_9BACT</name>
<feature type="domain" description="SIS" evidence="9">
    <location>
        <begin position="47"/>
        <end position="190"/>
    </location>
</feature>
<keyword evidence="5" id="KW-0479">Metal-binding</keyword>
<dbReference type="PROSITE" id="PS51464">
    <property type="entry name" value="SIS"/>
    <property type="match status" value="1"/>
</dbReference>
<dbReference type="InterPro" id="IPR046348">
    <property type="entry name" value="SIS_dom_sf"/>
</dbReference>
<dbReference type="SMART" id="SM00116">
    <property type="entry name" value="CBS"/>
    <property type="match status" value="2"/>
</dbReference>
<dbReference type="PANTHER" id="PTHR42745:SF1">
    <property type="entry name" value="ARABINOSE 5-PHOSPHATE ISOMERASE KDSD"/>
    <property type="match status" value="1"/>
</dbReference>
<feature type="domain" description="CBS" evidence="8">
    <location>
        <begin position="281"/>
        <end position="334"/>
    </location>
</feature>
<evidence type="ECO:0000256" key="7">
    <source>
        <dbReference type="PROSITE-ProRule" id="PRU00703"/>
    </source>
</evidence>
<dbReference type="GO" id="GO:0019146">
    <property type="term" value="F:arabinose-5-phosphate isomerase activity"/>
    <property type="evidence" value="ECO:0007669"/>
    <property type="project" value="UniProtKB-ARBA"/>
</dbReference>
<dbReference type="STRING" id="551991.SAMN05192529_103107"/>
<keyword evidence="11" id="KW-1185">Reference proteome</keyword>
<comment type="similarity">
    <text evidence="1 4">Belongs to the SIS family. GutQ/KpsF subfamily.</text>
</comment>
<keyword evidence="3 7" id="KW-0129">CBS domain</keyword>
<dbReference type="GO" id="GO:1901135">
    <property type="term" value="P:carbohydrate derivative metabolic process"/>
    <property type="evidence" value="ECO:0007669"/>
    <property type="project" value="InterPro"/>
</dbReference>
<dbReference type="Gene3D" id="3.10.580.10">
    <property type="entry name" value="CBS-domain"/>
    <property type="match status" value="1"/>
</dbReference>
<evidence type="ECO:0000313" key="11">
    <source>
        <dbReference type="Proteomes" id="UP000199041"/>
    </source>
</evidence>
<dbReference type="InterPro" id="IPR000644">
    <property type="entry name" value="CBS_dom"/>
</dbReference>
<dbReference type="InterPro" id="IPR001347">
    <property type="entry name" value="SIS_dom"/>
</dbReference>
<dbReference type="NCBIfam" id="TIGR00393">
    <property type="entry name" value="kpsF"/>
    <property type="match status" value="1"/>
</dbReference>
<dbReference type="RefSeq" id="WP_091393916.1">
    <property type="nucleotide sequence ID" value="NZ_FNQY01000003.1"/>
</dbReference>
<feature type="site" description="Catalytically relevant" evidence="6">
    <location>
        <position position="158"/>
    </location>
</feature>
<dbReference type="PANTHER" id="PTHR42745">
    <property type="match status" value="1"/>
</dbReference>
<dbReference type="Pfam" id="PF00571">
    <property type="entry name" value="CBS"/>
    <property type="match status" value="2"/>
</dbReference>
<evidence type="ECO:0000256" key="3">
    <source>
        <dbReference type="ARBA" id="ARBA00023122"/>
    </source>
</evidence>
<dbReference type="InterPro" id="IPR046342">
    <property type="entry name" value="CBS_dom_sf"/>
</dbReference>
<keyword evidence="2" id="KW-0677">Repeat</keyword>
<evidence type="ECO:0000259" key="8">
    <source>
        <dbReference type="PROSITE" id="PS51371"/>
    </source>
</evidence>
<dbReference type="InterPro" id="IPR035474">
    <property type="entry name" value="SIS_Kpsf"/>
</dbReference>
<feature type="domain" description="CBS" evidence="8">
    <location>
        <begin position="217"/>
        <end position="273"/>
    </location>
</feature>
<feature type="site" description="Catalytically relevant" evidence="6">
    <location>
        <position position="117"/>
    </location>
</feature>
<accession>A0A1H3WKL6</accession>
<dbReference type="InterPro" id="IPR004800">
    <property type="entry name" value="KdsD/KpsF-type"/>
</dbReference>
<evidence type="ECO:0000256" key="4">
    <source>
        <dbReference type="PIRNR" id="PIRNR004692"/>
    </source>
</evidence>
<keyword evidence="10" id="KW-0413">Isomerase</keyword>
<dbReference type="Gene3D" id="3.40.50.10490">
    <property type="entry name" value="Glucose-6-phosphate isomerase like protein, domain 1"/>
    <property type="match status" value="1"/>
</dbReference>
<keyword evidence="5" id="KW-0862">Zinc</keyword>
<evidence type="ECO:0000313" key="10">
    <source>
        <dbReference type="EMBL" id="SDZ87665.1"/>
    </source>
</evidence>
<dbReference type="OrthoDB" id="9762536at2"/>
<feature type="binding site" evidence="5">
    <location>
        <position position="88"/>
    </location>
    <ligand>
        <name>Zn(2+)</name>
        <dbReference type="ChEBI" id="CHEBI:29105"/>
    </ligand>
</feature>
<dbReference type="GO" id="GO:0046872">
    <property type="term" value="F:metal ion binding"/>
    <property type="evidence" value="ECO:0007669"/>
    <property type="project" value="UniProtKB-KW"/>
</dbReference>
<dbReference type="GO" id="GO:0005975">
    <property type="term" value="P:carbohydrate metabolic process"/>
    <property type="evidence" value="ECO:0007669"/>
    <property type="project" value="InterPro"/>
</dbReference>
<dbReference type="Proteomes" id="UP000199041">
    <property type="component" value="Unassembled WGS sequence"/>
</dbReference>
<proteinExistence type="inferred from homology"/>
<dbReference type="FunFam" id="3.40.50.10490:FF:000011">
    <property type="entry name" value="Arabinose 5-phosphate isomerase"/>
    <property type="match status" value="1"/>
</dbReference>
<protein>
    <submittedName>
        <fullName evidence="10">Arabinose-5-phosphate isomerase</fullName>
    </submittedName>
</protein>
<dbReference type="AlphaFoldDB" id="A0A1H3WKL6"/>
<evidence type="ECO:0000256" key="5">
    <source>
        <dbReference type="PIRSR" id="PIRSR004692-2"/>
    </source>
</evidence>
<feature type="site" description="Catalytically relevant" evidence="6">
    <location>
        <position position="65"/>
    </location>
</feature>
<evidence type="ECO:0000259" key="9">
    <source>
        <dbReference type="PROSITE" id="PS51464"/>
    </source>
</evidence>
<evidence type="ECO:0000256" key="2">
    <source>
        <dbReference type="ARBA" id="ARBA00022737"/>
    </source>
</evidence>
<dbReference type="GO" id="GO:0097367">
    <property type="term" value="F:carbohydrate derivative binding"/>
    <property type="evidence" value="ECO:0007669"/>
    <property type="project" value="InterPro"/>
</dbReference>
<reference evidence="10 11" key="1">
    <citation type="submission" date="2016-10" db="EMBL/GenBank/DDBJ databases">
        <authorList>
            <person name="de Groot N.N."/>
        </authorList>
    </citation>
    <scope>NUCLEOTIDE SEQUENCE [LARGE SCALE GENOMIC DNA]</scope>
    <source>
        <strain evidence="10 11">Vu-144</strain>
    </source>
</reference>
<dbReference type="Pfam" id="PF01380">
    <property type="entry name" value="SIS"/>
    <property type="match status" value="1"/>
</dbReference>